<protein>
    <submittedName>
        <fullName evidence="2">Extracellular solute-binding protein</fullName>
    </submittedName>
</protein>
<proteinExistence type="predicted"/>
<dbReference type="Pfam" id="PF01547">
    <property type="entry name" value="SBP_bac_1"/>
    <property type="match status" value="1"/>
</dbReference>
<evidence type="ECO:0000256" key="1">
    <source>
        <dbReference type="SAM" id="SignalP"/>
    </source>
</evidence>
<feature type="chain" id="PRO_5047137187" evidence="1">
    <location>
        <begin position="20"/>
        <end position="447"/>
    </location>
</feature>
<feature type="signal peptide" evidence="1">
    <location>
        <begin position="1"/>
        <end position="19"/>
    </location>
</feature>
<dbReference type="SUPFAM" id="SSF53850">
    <property type="entry name" value="Periplasmic binding protein-like II"/>
    <property type="match status" value="1"/>
</dbReference>
<dbReference type="InterPro" id="IPR050490">
    <property type="entry name" value="Bact_solute-bd_prot1"/>
</dbReference>
<dbReference type="PROSITE" id="PS51257">
    <property type="entry name" value="PROKAR_LIPOPROTEIN"/>
    <property type="match status" value="1"/>
</dbReference>
<name>A0ABT4QF16_9BACL</name>
<dbReference type="Proteomes" id="UP001527882">
    <property type="component" value="Unassembled WGS sequence"/>
</dbReference>
<dbReference type="EMBL" id="JAQAGZ010000017">
    <property type="protein sequence ID" value="MCZ8515472.1"/>
    <property type="molecule type" value="Genomic_DNA"/>
</dbReference>
<accession>A0ABT4QF16</accession>
<organism evidence="2 3">
    <name type="scientific">Paenibacillus gyeongsangnamensis</name>
    <dbReference type="NCBI Taxonomy" id="3388067"/>
    <lineage>
        <taxon>Bacteria</taxon>
        <taxon>Bacillati</taxon>
        <taxon>Bacillota</taxon>
        <taxon>Bacilli</taxon>
        <taxon>Bacillales</taxon>
        <taxon>Paenibacillaceae</taxon>
        <taxon>Paenibacillus</taxon>
    </lineage>
</organism>
<dbReference type="PANTHER" id="PTHR43649">
    <property type="entry name" value="ARABINOSE-BINDING PROTEIN-RELATED"/>
    <property type="match status" value="1"/>
</dbReference>
<dbReference type="PANTHER" id="PTHR43649:SF30">
    <property type="entry name" value="ABC TRANSPORTER SUBSTRATE-BINDING PROTEIN"/>
    <property type="match status" value="1"/>
</dbReference>
<gene>
    <name evidence="2" type="ORF">O9H85_24315</name>
</gene>
<sequence length="447" mass="49532">MKKTSALLLSSAMMVSLLAGCGGQPAEEQTNKGAANAGQVNLKLYTWLSEDTAHWSKILPEFYKEYPNIKVDVNILATKDDAHEAMKKLDLAAASGQEMDVVMLNNSTGYSQRVNAGMLAPLDDYLKADGVTYDSEYKATTQINGKYYALPGRLLTWFVLLNKQKLDEAGLPVPKEWTWDEFMDYSKKLTKGEGPSKLYGTYFHAPNWMQYITLANVNNPENNQIVSSDGKVNINTDRIRKSLQIANQVENVDKSAHSYADVISQKLTYRNEYFGGKAAMIPTGNWMITETAGTAAIPAKFVTAFAPYPKYSKDDPNGQTLATIDYVGVAASSKHPKEAYQFTRWFSTKGILAAENMISSWNKADLNKMIDGLLKTGTNPEMVDRTSLEYVMNSAKAVKIVAPPAYIVDAESRYTSEVEKYLLGKQDLETTITNAEKAVTDVVKTNK</sequence>
<keyword evidence="3" id="KW-1185">Reference proteome</keyword>
<keyword evidence="1" id="KW-0732">Signal</keyword>
<dbReference type="InterPro" id="IPR006059">
    <property type="entry name" value="SBP"/>
</dbReference>
<comment type="caution">
    <text evidence="2">The sequence shown here is derived from an EMBL/GenBank/DDBJ whole genome shotgun (WGS) entry which is preliminary data.</text>
</comment>
<evidence type="ECO:0000313" key="3">
    <source>
        <dbReference type="Proteomes" id="UP001527882"/>
    </source>
</evidence>
<reference evidence="2 3" key="1">
    <citation type="submission" date="2022-12" db="EMBL/GenBank/DDBJ databases">
        <title>Draft genome sequence of Paenibacillus sp. dW9.</title>
        <authorList>
            <person name="Choi E.-W."/>
            <person name="Kim D.-U."/>
        </authorList>
    </citation>
    <scope>NUCLEOTIDE SEQUENCE [LARGE SCALE GENOMIC DNA]</scope>
    <source>
        <strain evidence="3">dW9</strain>
    </source>
</reference>
<dbReference type="Gene3D" id="3.40.190.10">
    <property type="entry name" value="Periplasmic binding protein-like II"/>
    <property type="match status" value="1"/>
</dbReference>
<evidence type="ECO:0000313" key="2">
    <source>
        <dbReference type="EMBL" id="MCZ8515472.1"/>
    </source>
</evidence>
<dbReference type="RefSeq" id="WP_269883993.1">
    <property type="nucleotide sequence ID" value="NZ_JAQAGZ010000017.1"/>
</dbReference>